<sequence length="189" mass="21422">RFLYLPPTPTYSEAAATVFCIAIWGVWVPFTLGYISIYTCLALTIERWLAVVKPQIYRSLKCRHAILAVVVVWLWACAINITVLFRMKYDVATKKCKYVPIPQAETKLVWMDFTVQTIIPKSAMVVLYCHVCYTLKKLPSLSCNDAKLKKVTVVALVACSALIVNWLPGRITFMLSKYGILGIDDEIHI</sequence>
<accession>A0A7D9K319</accession>
<gene>
    <name evidence="5" type="ORF">PACLA_8A039303</name>
</gene>
<keyword evidence="4" id="KW-0472">Membrane</keyword>
<proteinExistence type="predicted"/>
<evidence type="ECO:0000256" key="1">
    <source>
        <dbReference type="ARBA" id="ARBA00004370"/>
    </source>
</evidence>
<reference evidence="5" key="1">
    <citation type="submission" date="2020-04" db="EMBL/GenBank/DDBJ databases">
        <authorList>
            <person name="Alioto T."/>
            <person name="Alioto T."/>
            <person name="Gomez Garrido J."/>
        </authorList>
    </citation>
    <scope>NUCLEOTIDE SEQUENCE</scope>
    <source>
        <strain evidence="5">A484AB</strain>
    </source>
</reference>
<keyword evidence="5" id="KW-0675">Receptor</keyword>
<dbReference type="OrthoDB" id="5965524at2759"/>
<evidence type="ECO:0000256" key="3">
    <source>
        <dbReference type="ARBA" id="ARBA00022989"/>
    </source>
</evidence>
<dbReference type="GO" id="GO:0004930">
    <property type="term" value="F:G protein-coupled receptor activity"/>
    <property type="evidence" value="ECO:0007669"/>
    <property type="project" value="InterPro"/>
</dbReference>
<keyword evidence="2" id="KW-0812">Transmembrane</keyword>
<comment type="caution">
    <text evidence="5">The sequence shown here is derived from an EMBL/GenBank/DDBJ whole genome shotgun (WGS) entry which is preliminary data.</text>
</comment>
<organism evidence="5 6">
    <name type="scientific">Paramuricea clavata</name>
    <name type="common">Red gorgonian</name>
    <name type="synonym">Violescent sea-whip</name>
    <dbReference type="NCBI Taxonomy" id="317549"/>
    <lineage>
        <taxon>Eukaryota</taxon>
        <taxon>Metazoa</taxon>
        <taxon>Cnidaria</taxon>
        <taxon>Anthozoa</taxon>
        <taxon>Octocorallia</taxon>
        <taxon>Malacalcyonacea</taxon>
        <taxon>Plexauridae</taxon>
        <taxon>Paramuricea</taxon>
    </lineage>
</organism>
<evidence type="ECO:0000313" key="6">
    <source>
        <dbReference type="Proteomes" id="UP001152795"/>
    </source>
</evidence>
<name>A0A7D9K319_PARCT</name>
<dbReference type="AlphaFoldDB" id="A0A7D9K319"/>
<dbReference type="InterPro" id="IPR000276">
    <property type="entry name" value="GPCR_Rhodpsn"/>
</dbReference>
<evidence type="ECO:0000313" key="5">
    <source>
        <dbReference type="EMBL" id="CAB4039197.1"/>
    </source>
</evidence>
<dbReference type="PRINTS" id="PR00237">
    <property type="entry name" value="GPCRRHODOPSN"/>
</dbReference>
<feature type="non-terminal residue" evidence="5">
    <location>
        <position position="189"/>
    </location>
</feature>
<dbReference type="CDD" id="cd00637">
    <property type="entry name" value="7tm_classA_rhodopsin-like"/>
    <property type="match status" value="1"/>
</dbReference>
<keyword evidence="3" id="KW-1133">Transmembrane helix</keyword>
<dbReference type="InterPro" id="IPR017452">
    <property type="entry name" value="GPCR_Rhodpsn_7TM"/>
</dbReference>
<dbReference type="EMBL" id="CACRXK020025060">
    <property type="protein sequence ID" value="CAB4039197.1"/>
    <property type="molecule type" value="Genomic_DNA"/>
</dbReference>
<feature type="non-terminal residue" evidence="5">
    <location>
        <position position="1"/>
    </location>
</feature>
<keyword evidence="6" id="KW-1185">Reference proteome</keyword>
<comment type="subcellular location">
    <subcellularLocation>
        <location evidence="1">Membrane</location>
    </subcellularLocation>
</comment>
<dbReference type="PANTHER" id="PTHR45698">
    <property type="entry name" value="TRACE AMINE-ASSOCIATED RECEPTOR 19N-RELATED"/>
    <property type="match status" value="1"/>
</dbReference>
<evidence type="ECO:0000256" key="4">
    <source>
        <dbReference type="ARBA" id="ARBA00023136"/>
    </source>
</evidence>
<dbReference type="Pfam" id="PF00001">
    <property type="entry name" value="7tm_1"/>
    <property type="match status" value="1"/>
</dbReference>
<dbReference type="Gene3D" id="1.20.1070.10">
    <property type="entry name" value="Rhodopsin 7-helix transmembrane proteins"/>
    <property type="match status" value="1"/>
</dbReference>
<dbReference type="Proteomes" id="UP001152795">
    <property type="component" value="Unassembled WGS sequence"/>
</dbReference>
<dbReference type="PANTHER" id="PTHR45698:SF1">
    <property type="entry name" value="TRACE AMINE-ASSOCIATED RECEPTOR 13C-LIKE"/>
    <property type="match status" value="1"/>
</dbReference>
<dbReference type="GO" id="GO:0016020">
    <property type="term" value="C:membrane"/>
    <property type="evidence" value="ECO:0007669"/>
    <property type="project" value="UniProtKB-SubCell"/>
</dbReference>
<dbReference type="SUPFAM" id="SSF81321">
    <property type="entry name" value="Family A G protein-coupled receptor-like"/>
    <property type="match status" value="1"/>
</dbReference>
<protein>
    <submittedName>
        <fullName evidence="5">Melatonin receptor type 1A-like</fullName>
    </submittedName>
</protein>
<evidence type="ECO:0000256" key="2">
    <source>
        <dbReference type="ARBA" id="ARBA00022692"/>
    </source>
</evidence>
<dbReference type="PROSITE" id="PS50262">
    <property type="entry name" value="G_PROTEIN_RECEP_F1_2"/>
    <property type="match status" value="1"/>
</dbReference>